<dbReference type="SUPFAM" id="SSF56176">
    <property type="entry name" value="FAD-binding/transporter-associated domain-like"/>
    <property type="match status" value="1"/>
</dbReference>
<evidence type="ECO:0000256" key="11">
    <source>
        <dbReference type="ARBA" id="ARBA00022984"/>
    </source>
</evidence>
<keyword evidence="11 16" id="KW-0573">Peptidoglycan synthesis</keyword>
<dbReference type="AlphaFoldDB" id="A0A2M7E8N3"/>
<comment type="pathway">
    <text evidence="4 16">Cell wall biogenesis; peptidoglycan biosynthesis.</text>
</comment>
<keyword evidence="7 16" id="KW-0285">Flavoprotein</keyword>
<dbReference type="NCBIfam" id="NF010480">
    <property type="entry name" value="PRK13905.1"/>
    <property type="match status" value="1"/>
</dbReference>
<comment type="subcellular location">
    <subcellularLocation>
        <location evidence="3 16">Cytoplasm</location>
    </subcellularLocation>
</comment>
<keyword evidence="12 16" id="KW-0560">Oxidoreductase</keyword>
<evidence type="ECO:0000256" key="13">
    <source>
        <dbReference type="ARBA" id="ARBA00023306"/>
    </source>
</evidence>
<keyword evidence="5 16" id="KW-0963">Cytoplasm</keyword>
<dbReference type="Gene3D" id="3.30.465.10">
    <property type="match status" value="1"/>
</dbReference>
<evidence type="ECO:0000256" key="2">
    <source>
        <dbReference type="ARBA" id="ARBA00003921"/>
    </source>
</evidence>
<evidence type="ECO:0000256" key="12">
    <source>
        <dbReference type="ARBA" id="ARBA00023002"/>
    </source>
</evidence>
<dbReference type="InterPro" id="IPR016169">
    <property type="entry name" value="FAD-bd_PCMH_sub2"/>
</dbReference>
<evidence type="ECO:0000256" key="7">
    <source>
        <dbReference type="ARBA" id="ARBA00022630"/>
    </source>
</evidence>
<protein>
    <recommendedName>
        <fullName evidence="16">UDP-N-acetylenolpyruvoylglucosamine reductase</fullName>
        <ecNumber evidence="16">1.3.1.98</ecNumber>
    </recommendedName>
    <alternativeName>
        <fullName evidence="16">UDP-N-acetylmuramate dehydrogenase</fullName>
    </alternativeName>
</protein>
<dbReference type="GO" id="GO:0071949">
    <property type="term" value="F:FAD binding"/>
    <property type="evidence" value="ECO:0007669"/>
    <property type="project" value="InterPro"/>
</dbReference>
<dbReference type="InterPro" id="IPR011601">
    <property type="entry name" value="MurB_C"/>
</dbReference>
<dbReference type="PANTHER" id="PTHR21071:SF4">
    <property type="entry name" value="UDP-N-ACETYLENOLPYRUVOYLGLUCOSAMINE REDUCTASE"/>
    <property type="match status" value="1"/>
</dbReference>
<keyword evidence="8 16" id="KW-0274">FAD</keyword>
<dbReference type="GO" id="GO:0005829">
    <property type="term" value="C:cytosol"/>
    <property type="evidence" value="ECO:0007669"/>
    <property type="project" value="TreeGrafter"/>
</dbReference>
<evidence type="ECO:0000256" key="3">
    <source>
        <dbReference type="ARBA" id="ARBA00004496"/>
    </source>
</evidence>
<feature type="domain" description="FAD-binding PCMH-type" evidence="17">
    <location>
        <begin position="30"/>
        <end position="208"/>
    </location>
</feature>
<dbReference type="InterPro" id="IPR016167">
    <property type="entry name" value="FAD-bd_PCMH_sub1"/>
</dbReference>
<evidence type="ECO:0000256" key="16">
    <source>
        <dbReference type="HAMAP-Rule" id="MF_00037"/>
    </source>
</evidence>
<dbReference type="PANTHER" id="PTHR21071">
    <property type="entry name" value="UDP-N-ACETYLENOLPYRUVOYLGLUCOSAMINE REDUCTASE"/>
    <property type="match status" value="1"/>
</dbReference>
<evidence type="ECO:0000256" key="14">
    <source>
        <dbReference type="ARBA" id="ARBA00023316"/>
    </source>
</evidence>
<evidence type="ECO:0000256" key="6">
    <source>
        <dbReference type="ARBA" id="ARBA00022618"/>
    </source>
</evidence>
<gene>
    <name evidence="16" type="primary">murB</name>
    <name evidence="18" type="ORF">COS11_03890</name>
</gene>
<comment type="similarity">
    <text evidence="16">Belongs to the MurB family.</text>
</comment>
<evidence type="ECO:0000256" key="10">
    <source>
        <dbReference type="ARBA" id="ARBA00022960"/>
    </source>
</evidence>
<dbReference type="InterPro" id="IPR036635">
    <property type="entry name" value="MurB_C_sf"/>
</dbReference>
<reference evidence="19" key="1">
    <citation type="submission" date="2017-09" db="EMBL/GenBank/DDBJ databases">
        <title>Depth-based differentiation of microbial function through sediment-hosted aquifers and enrichment of novel symbionts in the deep terrestrial subsurface.</title>
        <authorList>
            <person name="Probst A.J."/>
            <person name="Ladd B."/>
            <person name="Jarett J.K."/>
            <person name="Geller-Mcgrath D.E."/>
            <person name="Sieber C.M.K."/>
            <person name="Emerson J.B."/>
            <person name="Anantharaman K."/>
            <person name="Thomas B.C."/>
            <person name="Malmstrom R."/>
            <person name="Stieglmeier M."/>
            <person name="Klingl A."/>
            <person name="Woyke T."/>
            <person name="Ryan C.M."/>
            <person name="Banfield J.F."/>
        </authorList>
    </citation>
    <scope>NUCLEOTIDE SEQUENCE [LARGE SCALE GENOMIC DNA]</scope>
</reference>
<dbReference type="GO" id="GO:0051301">
    <property type="term" value="P:cell division"/>
    <property type="evidence" value="ECO:0007669"/>
    <property type="project" value="UniProtKB-KW"/>
</dbReference>
<keyword evidence="10 16" id="KW-0133">Cell shape</keyword>
<comment type="catalytic activity">
    <reaction evidence="15 16">
        <text>UDP-N-acetyl-alpha-D-muramate + NADP(+) = UDP-N-acetyl-3-O-(1-carboxyvinyl)-alpha-D-glucosamine + NADPH + H(+)</text>
        <dbReference type="Rhea" id="RHEA:12248"/>
        <dbReference type="ChEBI" id="CHEBI:15378"/>
        <dbReference type="ChEBI" id="CHEBI:57783"/>
        <dbReference type="ChEBI" id="CHEBI:58349"/>
        <dbReference type="ChEBI" id="CHEBI:68483"/>
        <dbReference type="ChEBI" id="CHEBI:70757"/>
        <dbReference type="EC" id="1.3.1.98"/>
    </reaction>
</comment>
<evidence type="ECO:0000256" key="15">
    <source>
        <dbReference type="ARBA" id="ARBA00048914"/>
    </source>
</evidence>
<organism evidence="18 19">
    <name type="scientific">bacterium (Candidatus Ratteibacteria) CG01_land_8_20_14_3_00_40_19</name>
    <dbReference type="NCBI Taxonomy" id="2014290"/>
    <lineage>
        <taxon>Bacteria</taxon>
        <taxon>Candidatus Ratteibacteria</taxon>
    </lineage>
</organism>
<evidence type="ECO:0000256" key="8">
    <source>
        <dbReference type="ARBA" id="ARBA00022827"/>
    </source>
</evidence>
<dbReference type="Gene3D" id="3.30.43.10">
    <property type="entry name" value="Uridine Diphospho-n-acetylenolpyruvylglucosamine Reductase, domain 2"/>
    <property type="match status" value="1"/>
</dbReference>
<dbReference type="EMBL" id="PETL01000191">
    <property type="protein sequence ID" value="PIV64107.1"/>
    <property type="molecule type" value="Genomic_DNA"/>
</dbReference>
<dbReference type="HAMAP" id="MF_00037">
    <property type="entry name" value="MurB"/>
    <property type="match status" value="1"/>
</dbReference>
<keyword evidence="6 16" id="KW-0132">Cell division</keyword>
<comment type="function">
    <text evidence="2 16">Cell wall formation.</text>
</comment>
<keyword evidence="9 16" id="KW-0521">NADP</keyword>
<feature type="active site" description="Proton donor" evidence="16">
    <location>
        <position position="222"/>
    </location>
</feature>
<accession>A0A2M7E8N3</accession>
<dbReference type="SUPFAM" id="SSF56194">
    <property type="entry name" value="Uridine diphospho-N-Acetylenolpyruvylglucosamine reductase, MurB, C-terminal domain"/>
    <property type="match status" value="1"/>
</dbReference>
<evidence type="ECO:0000259" key="17">
    <source>
        <dbReference type="PROSITE" id="PS51387"/>
    </source>
</evidence>
<proteinExistence type="inferred from homology"/>
<dbReference type="Proteomes" id="UP000228886">
    <property type="component" value="Unassembled WGS sequence"/>
</dbReference>
<dbReference type="Pfam" id="PF01565">
    <property type="entry name" value="FAD_binding_4"/>
    <property type="match status" value="1"/>
</dbReference>
<dbReference type="EC" id="1.3.1.98" evidence="16"/>
<dbReference type="InterPro" id="IPR016166">
    <property type="entry name" value="FAD-bd_PCMH"/>
</dbReference>
<dbReference type="InterPro" id="IPR003170">
    <property type="entry name" value="MurB"/>
</dbReference>
<keyword evidence="14 16" id="KW-0961">Cell wall biogenesis/degradation</keyword>
<evidence type="ECO:0000256" key="1">
    <source>
        <dbReference type="ARBA" id="ARBA00001974"/>
    </source>
</evidence>
<comment type="cofactor">
    <cofactor evidence="1 16">
        <name>FAD</name>
        <dbReference type="ChEBI" id="CHEBI:57692"/>
    </cofactor>
</comment>
<dbReference type="PROSITE" id="PS51387">
    <property type="entry name" value="FAD_PCMH"/>
    <property type="match status" value="1"/>
</dbReference>
<dbReference type="Pfam" id="PF02873">
    <property type="entry name" value="MurB_C"/>
    <property type="match status" value="1"/>
</dbReference>
<dbReference type="UniPathway" id="UPA00219"/>
<keyword evidence="13 16" id="KW-0131">Cell cycle</keyword>
<dbReference type="GO" id="GO:0008762">
    <property type="term" value="F:UDP-N-acetylmuramate dehydrogenase activity"/>
    <property type="evidence" value="ECO:0007669"/>
    <property type="project" value="UniProtKB-UniRule"/>
</dbReference>
<dbReference type="InterPro" id="IPR036318">
    <property type="entry name" value="FAD-bd_PCMH-like_sf"/>
</dbReference>
<dbReference type="Gene3D" id="3.90.78.10">
    <property type="entry name" value="UDP-N-acetylenolpyruvoylglucosamine reductase, C-terminal domain"/>
    <property type="match status" value="1"/>
</dbReference>
<evidence type="ECO:0000256" key="5">
    <source>
        <dbReference type="ARBA" id="ARBA00022490"/>
    </source>
</evidence>
<name>A0A2M7E8N3_9BACT</name>
<evidence type="ECO:0000256" key="9">
    <source>
        <dbReference type="ARBA" id="ARBA00022857"/>
    </source>
</evidence>
<comment type="caution">
    <text evidence="18">The sequence shown here is derived from an EMBL/GenBank/DDBJ whole genome shotgun (WGS) entry which is preliminary data.</text>
</comment>
<dbReference type="NCBIfam" id="TIGR00179">
    <property type="entry name" value="murB"/>
    <property type="match status" value="1"/>
</dbReference>
<dbReference type="GO" id="GO:0071555">
    <property type="term" value="P:cell wall organization"/>
    <property type="evidence" value="ECO:0007669"/>
    <property type="project" value="UniProtKB-KW"/>
</dbReference>
<feature type="active site" evidence="16">
    <location>
        <position position="292"/>
    </location>
</feature>
<dbReference type="GO" id="GO:0009252">
    <property type="term" value="P:peptidoglycan biosynthetic process"/>
    <property type="evidence" value="ECO:0007669"/>
    <property type="project" value="UniProtKB-UniRule"/>
</dbReference>
<evidence type="ECO:0000313" key="19">
    <source>
        <dbReference type="Proteomes" id="UP000228886"/>
    </source>
</evidence>
<evidence type="ECO:0000313" key="18">
    <source>
        <dbReference type="EMBL" id="PIV64107.1"/>
    </source>
</evidence>
<sequence>MYRNLEELRGVIKGRIKLNEPLKNHTSFHIGGAASIYVEPKDTEDLKKLLLFIRKKSLPFFILGGGSNVLVKDQGFDGIVIGSKNFNFFQVKGNKATAGSGLKLPFFLGLLAKEGLAGMEFFAGIPGTVGGAVLMNAGSQKEGIGNFIEKVEAMDFSGRVKNIYKTLLNFSYRNSNLTPYFFLLSVEFRLKNDQPKIIKERTEKALRKKRESQPIKAYSAGCIFKNPDGASAGKLIEEAGLKGKRKGDAFISEKHSNFIINSGKASASDVLFLMKKIQGKVYQKFKIRLEPEIKII</sequence>
<dbReference type="InterPro" id="IPR006094">
    <property type="entry name" value="Oxid_FAD_bind_N"/>
</dbReference>
<evidence type="ECO:0000256" key="4">
    <source>
        <dbReference type="ARBA" id="ARBA00004752"/>
    </source>
</evidence>
<feature type="active site" evidence="16">
    <location>
        <position position="173"/>
    </location>
</feature>
<dbReference type="GO" id="GO:0008360">
    <property type="term" value="P:regulation of cell shape"/>
    <property type="evidence" value="ECO:0007669"/>
    <property type="project" value="UniProtKB-KW"/>
</dbReference>